<evidence type="ECO:0000313" key="3">
    <source>
        <dbReference type="Proteomes" id="UP001237642"/>
    </source>
</evidence>
<evidence type="ECO:0000256" key="1">
    <source>
        <dbReference type="SAM" id="MobiDB-lite"/>
    </source>
</evidence>
<keyword evidence="3" id="KW-1185">Reference proteome</keyword>
<organism evidence="2 3">
    <name type="scientific">Heracleum sosnowskyi</name>
    <dbReference type="NCBI Taxonomy" id="360622"/>
    <lineage>
        <taxon>Eukaryota</taxon>
        <taxon>Viridiplantae</taxon>
        <taxon>Streptophyta</taxon>
        <taxon>Embryophyta</taxon>
        <taxon>Tracheophyta</taxon>
        <taxon>Spermatophyta</taxon>
        <taxon>Magnoliopsida</taxon>
        <taxon>eudicotyledons</taxon>
        <taxon>Gunneridae</taxon>
        <taxon>Pentapetalae</taxon>
        <taxon>asterids</taxon>
        <taxon>campanulids</taxon>
        <taxon>Apiales</taxon>
        <taxon>Apiaceae</taxon>
        <taxon>Apioideae</taxon>
        <taxon>apioid superclade</taxon>
        <taxon>Tordylieae</taxon>
        <taxon>Tordyliinae</taxon>
        <taxon>Heracleum</taxon>
    </lineage>
</organism>
<gene>
    <name evidence="2" type="ORF">POM88_030125</name>
</gene>
<evidence type="ECO:0000313" key="2">
    <source>
        <dbReference type="EMBL" id="KAK1373932.1"/>
    </source>
</evidence>
<feature type="region of interest" description="Disordered" evidence="1">
    <location>
        <begin position="458"/>
        <end position="479"/>
    </location>
</feature>
<accession>A0AAD8HWU5</accession>
<dbReference type="Pfam" id="PF05056">
    <property type="entry name" value="DUF674"/>
    <property type="match status" value="1"/>
</dbReference>
<reference evidence="2" key="2">
    <citation type="submission" date="2023-05" db="EMBL/GenBank/DDBJ databases">
        <authorList>
            <person name="Schelkunov M.I."/>
        </authorList>
    </citation>
    <scope>NUCLEOTIDE SEQUENCE</scope>
    <source>
        <strain evidence="2">Hsosn_3</strain>
        <tissue evidence="2">Leaf</tissue>
    </source>
</reference>
<dbReference type="Proteomes" id="UP001237642">
    <property type="component" value="Unassembled WGS sequence"/>
</dbReference>
<dbReference type="EMBL" id="JAUIZM010000007">
    <property type="protein sequence ID" value="KAK1373932.1"/>
    <property type="molecule type" value="Genomic_DNA"/>
</dbReference>
<dbReference type="PANTHER" id="PTHR33103:SF110">
    <property type="entry name" value="DUF674 FAMILY PROTEIN"/>
    <property type="match status" value="1"/>
</dbReference>
<name>A0AAD8HWU5_9APIA</name>
<proteinExistence type="predicted"/>
<protein>
    <recommendedName>
        <fullName evidence="4">DUF674 family protein</fullName>
    </recommendedName>
</protein>
<dbReference type="PANTHER" id="PTHR33103">
    <property type="entry name" value="OS01G0153900 PROTEIN"/>
    <property type="match status" value="1"/>
</dbReference>
<reference evidence="2" key="1">
    <citation type="submission" date="2023-02" db="EMBL/GenBank/DDBJ databases">
        <title>Genome of toxic invasive species Heracleum sosnowskyi carries increased number of genes despite the absence of recent whole-genome duplications.</title>
        <authorList>
            <person name="Schelkunov M."/>
            <person name="Shtratnikova V."/>
            <person name="Makarenko M."/>
            <person name="Klepikova A."/>
            <person name="Omelchenko D."/>
            <person name="Novikova G."/>
            <person name="Obukhova E."/>
            <person name="Bogdanov V."/>
            <person name="Penin A."/>
            <person name="Logacheva M."/>
        </authorList>
    </citation>
    <scope>NUCLEOTIDE SEQUENCE</scope>
    <source>
        <strain evidence="2">Hsosn_3</strain>
        <tissue evidence="2">Leaf</tissue>
    </source>
</reference>
<dbReference type="AlphaFoldDB" id="A0AAD8HWU5"/>
<sequence length="479" mass="53753">MGDMKEAEISLKVVIDREKSKSELSASRSDPSHQPVNIGSFNNLYASVANLDAKYYATNECKDMLLNTRNSAEALCCNLKINIDDTKPIQYFICERLCFHIYSDHAAYLSTYSTLKCKSCGNFLSKAVHLNATDNDNKDDEGVFVADTSSFVISDDLRVIPNNPASTLAILESIGIKDFDVLEENKLQLGPNEILNLLERTFLSKTPLSDIFFGKWTSSPVPTIQSPIGTEGTDSKKMTVKVFVQKSTNMILLAHSSEDFIEFLFSFLTVPVGKVTSMLTENHESKLSIENMYKSVIELNVSEYLKSQHLKDMLLKPKLPMHHLCSNYIFPLMEETASKKFGIRCMPFSRGQYDYYLTAFSDSTMKLGRECIDQSPKGEGGFVRGPTKFMVTDDLVVTPLSSMSCFTYFHRLKVAPGDIEEQVINIGMEEALNLLWASLTSTSVLTNGLKFFISKNRKQETSPNKPKSDESLKKVKVEK</sequence>
<evidence type="ECO:0008006" key="4">
    <source>
        <dbReference type="Google" id="ProtNLM"/>
    </source>
</evidence>
<comment type="caution">
    <text evidence="2">The sequence shown here is derived from an EMBL/GenBank/DDBJ whole genome shotgun (WGS) entry which is preliminary data.</text>
</comment>
<dbReference type="InterPro" id="IPR007750">
    <property type="entry name" value="DUF674"/>
</dbReference>
<feature type="compositionally biased region" description="Basic and acidic residues" evidence="1">
    <location>
        <begin position="466"/>
        <end position="479"/>
    </location>
</feature>